<dbReference type="PROSITE" id="PS51554">
    <property type="entry name" value="PFL"/>
    <property type="match status" value="1"/>
</dbReference>
<evidence type="ECO:0000313" key="6">
    <source>
        <dbReference type="EMBL" id="RSU10153.1"/>
    </source>
</evidence>
<evidence type="ECO:0000259" key="5">
    <source>
        <dbReference type="PROSITE" id="PS51554"/>
    </source>
</evidence>
<dbReference type="OrthoDB" id="9803969at2"/>
<evidence type="ECO:0000313" key="7">
    <source>
        <dbReference type="Proteomes" id="UP000287605"/>
    </source>
</evidence>
<dbReference type="PANTHER" id="PTHR43641:SF3">
    <property type="entry name" value="DEHYDRATASE PFLD-RELATED"/>
    <property type="match status" value="1"/>
</dbReference>
<comment type="caution">
    <text evidence="6">The sequence shown here is derived from an EMBL/GenBank/DDBJ whole genome shotgun (WGS) entry which is preliminary data.</text>
</comment>
<feature type="domain" description="PFL" evidence="5">
    <location>
        <begin position="21"/>
        <end position="654"/>
    </location>
</feature>
<dbReference type="NCBIfam" id="TIGR01774">
    <property type="entry name" value="PFL2-3"/>
    <property type="match status" value="1"/>
</dbReference>
<feature type="modified residue" description="Glycine radical" evidence="3">
    <location>
        <position position="758"/>
    </location>
</feature>
<dbReference type="Proteomes" id="UP000287605">
    <property type="component" value="Unassembled WGS sequence"/>
</dbReference>
<keyword evidence="7" id="KW-1185">Reference proteome</keyword>
<evidence type="ECO:0000256" key="3">
    <source>
        <dbReference type="PROSITE-ProRule" id="PRU00493"/>
    </source>
</evidence>
<accession>A0A430AQ99</accession>
<protein>
    <submittedName>
        <fullName evidence="6">Formate C-acetyltransferase</fullName>
    </submittedName>
</protein>
<keyword evidence="6" id="KW-0808">Transferase</keyword>
<name>A0A430AQ99_9ENTE</name>
<dbReference type="GO" id="GO:0005829">
    <property type="term" value="C:cytosol"/>
    <property type="evidence" value="ECO:0007669"/>
    <property type="project" value="TreeGrafter"/>
</dbReference>
<dbReference type="AlphaFoldDB" id="A0A430AQ99"/>
<keyword evidence="2" id="KW-0456">Lyase</keyword>
<dbReference type="NCBIfam" id="NF007437">
    <property type="entry name" value="PRK09983.1"/>
    <property type="match status" value="1"/>
</dbReference>
<dbReference type="PANTHER" id="PTHR43641">
    <property type="entry name" value="FORMATE ACETYLTRANSFERASE 3-RELATED"/>
    <property type="match status" value="1"/>
</dbReference>
<keyword evidence="1 3" id="KW-0556">Organic radical</keyword>
<dbReference type="Pfam" id="PF02901">
    <property type="entry name" value="PFL-like"/>
    <property type="match status" value="1"/>
</dbReference>
<dbReference type="Gene3D" id="3.20.70.20">
    <property type="match status" value="1"/>
</dbReference>
<organism evidence="6 7">
    <name type="scientific">Vagococcus elongatus</name>
    <dbReference type="NCBI Taxonomy" id="180344"/>
    <lineage>
        <taxon>Bacteria</taxon>
        <taxon>Bacillati</taxon>
        <taxon>Bacillota</taxon>
        <taxon>Bacilli</taxon>
        <taxon>Lactobacillales</taxon>
        <taxon>Enterococcaceae</taxon>
        <taxon>Vagococcus</taxon>
    </lineage>
</organism>
<dbReference type="EMBL" id="NGKA01000016">
    <property type="protein sequence ID" value="RSU10153.1"/>
    <property type="molecule type" value="Genomic_DNA"/>
</dbReference>
<gene>
    <name evidence="6" type="ORF">CBF29_10215</name>
</gene>
<dbReference type="Pfam" id="PF01228">
    <property type="entry name" value="Gly_radical"/>
    <property type="match status" value="1"/>
</dbReference>
<dbReference type="InterPro" id="IPR004184">
    <property type="entry name" value="PFL_dom"/>
</dbReference>
<feature type="domain" description="Glycine radical" evidence="4">
    <location>
        <begin position="662"/>
        <end position="782"/>
    </location>
</feature>
<proteinExistence type="predicted"/>
<dbReference type="PROSITE" id="PS51149">
    <property type="entry name" value="GLY_RADICAL_2"/>
    <property type="match status" value="1"/>
</dbReference>
<dbReference type="InterPro" id="IPR001150">
    <property type="entry name" value="Gly_radical"/>
</dbReference>
<reference evidence="6 7" key="1">
    <citation type="submission" date="2017-05" db="EMBL/GenBank/DDBJ databases">
        <title>Vagococcus spp. assemblies.</title>
        <authorList>
            <person name="Gulvik C.A."/>
        </authorList>
    </citation>
    <scope>NUCLEOTIDE SEQUENCE [LARGE SCALE GENOMIC DNA]</scope>
    <source>
        <strain evidence="6 7">CCUG 51432</strain>
    </source>
</reference>
<sequence>MAIATTDKTQGSVNTMSKVNPRIQIMKDNLFKDKRQISIERALLYTESHKQTVGEPVIIRRAKAVAYILENVTISIREGELLAGNRTVRPRSGILSPEMDPYWIIEEMDTIDSRPQDQFEFTEEDKKIYLEELYPYWENQSMKDFIVGQLTDEINDALKDEVFKLNQTDKGQGHIIMDFPAILEKGVQYYIDLLQDLAEEQPENDFFLAGLIVFKAMKAHFLRYAGLAEKMAETEPVEQRVTELKKIKQMCEKLSTEKPDTFYEALQLLWMTSIVGQYESNASSLSLGRMDQYLYPFYKKSQDEGVPEEFLYEVLGDFYIKTNDVVLLRSESSAKCFAGFPTGYTVVLGGIDSFGRDSVNSLSYMMLELYHEILLPQPNLSVRMNELIPRKFLLKTCETIRLGTGIPQLFNDEVIIPGFLSKGVSLDDARDFATVGCVEVSIPGKTYGLHDIALFNLLRIVELSMYELRGTKGMTYERLLENIQQKIQYYVGLVAEGSDIVDLGHRHYAPTPFLSVLIEDCIKNGKDVTEGGARYNFSGVQGIGEANLSDSLYVVKKMVFENKEMTFDELVDAMESNYSGKYASLQEHVIQDFDKYGNDNDEVDDIAAEIFRFYAKELEKYQNVRQGQFIPGAYTVSAHIPLGEAVGATPDGRKAGEQLADGGLSPMVGRDRLGPTAVLKSVSKLDNYLTVNGSLLNLKFQPNTLKGHQGLNKFADFLMAFTKLKIQHVQFNVQSKETLLDAQKHPEKYSGLLVRVAGYSAFFVDLNKKIQDDIIARVEHEL</sequence>
<dbReference type="InterPro" id="IPR051215">
    <property type="entry name" value="GRE"/>
</dbReference>
<dbReference type="InterPro" id="IPR010098">
    <property type="entry name" value="PFL2/GDeHydtase_fam"/>
</dbReference>
<evidence type="ECO:0000259" key="4">
    <source>
        <dbReference type="PROSITE" id="PS51149"/>
    </source>
</evidence>
<dbReference type="SUPFAM" id="SSF51998">
    <property type="entry name" value="PFL-like glycyl radical enzymes"/>
    <property type="match status" value="1"/>
</dbReference>
<evidence type="ECO:0000256" key="2">
    <source>
        <dbReference type="ARBA" id="ARBA00023239"/>
    </source>
</evidence>
<dbReference type="RefSeq" id="WP_126809626.1">
    <property type="nucleotide sequence ID" value="NZ_NGKA01000016.1"/>
</dbReference>
<dbReference type="GO" id="GO:0016829">
    <property type="term" value="F:lyase activity"/>
    <property type="evidence" value="ECO:0007669"/>
    <property type="project" value="UniProtKB-KW"/>
</dbReference>
<evidence type="ECO:0000256" key="1">
    <source>
        <dbReference type="ARBA" id="ARBA00022818"/>
    </source>
</evidence>
<dbReference type="GO" id="GO:0016740">
    <property type="term" value="F:transferase activity"/>
    <property type="evidence" value="ECO:0007669"/>
    <property type="project" value="UniProtKB-KW"/>
</dbReference>